<comment type="caution">
    <text evidence="2">The sequence shown here is derived from an EMBL/GenBank/DDBJ whole genome shotgun (WGS) entry which is preliminary data.</text>
</comment>
<accession>A0A8H5CYF1</accession>
<dbReference type="Proteomes" id="UP000518752">
    <property type="component" value="Unassembled WGS sequence"/>
</dbReference>
<proteinExistence type="predicted"/>
<gene>
    <name evidence="2" type="ORF">D9757_013190</name>
</gene>
<evidence type="ECO:0000313" key="3">
    <source>
        <dbReference type="Proteomes" id="UP000518752"/>
    </source>
</evidence>
<keyword evidence="3" id="KW-1185">Reference proteome</keyword>
<dbReference type="PANTHER" id="PTHR40465:SF1">
    <property type="entry name" value="DUF6534 DOMAIN-CONTAINING PROTEIN"/>
    <property type="match status" value="1"/>
</dbReference>
<dbReference type="PANTHER" id="PTHR40465">
    <property type="entry name" value="CHROMOSOME 1, WHOLE GENOME SHOTGUN SEQUENCE"/>
    <property type="match status" value="1"/>
</dbReference>
<keyword evidence="1" id="KW-1133">Transmembrane helix</keyword>
<keyword evidence="1" id="KW-0812">Transmembrane</keyword>
<feature type="transmembrane region" description="Helical" evidence="1">
    <location>
        <begin position="99"/>
        <end position="125"/>
    </location>
</feature>
<protein>
    <submittedName>
        <fullName evidence="2">Uncharacterized protein</fullName>
    </submittedName>
</protein>
<feature type="transmembrane region" description="Helical" evidence="1">
    <location>
        <begin position="178"/>
        <end position="196"/>
    </location>
</feature>
<feature type="transmembrane region" description="Helical" evidence="1">
    <location>
        <begin position="137"/>
        <end position="158"/>
    </location>
</feature>
<organism evidence="2 3">
    <name type="scientific">Collybiopsis confluens</name>
    <dbReference type="NCBI Taxonomy" id="2823264"/>
    <lineage>
        <taxon>Eukaryota</taxon>
        <taxon>Fungi</taxon>
        <taxon>Dikarya</taxon>
        <taxon>Basidiomycota</taxon>
        <taxon>Agaricomycotina</taxon>
        <taxon>Agaricomycetes</taxon>
        <taxon>Agaricomycetidae</taxon>
        <taxon>Agaricales</taxon>
        <taxon>Marasmiineae</taxon>
        <taxon>Omphalotaceae</taxon>
        <taxon>Collybiopsis</taxon>
    </lineage>
</organism>
<keyword evidence="1" id="KW-0472">Membrane</keyword>
<reference evidence="2 3" key="1">
    <citation type="journal article" date="2020" name="ISME J.">
        <title>Uncovering the hidden diversity of litter-decomposition mechanisms in mushroom-forming fungi.</title>
        <authorList>
            <person name="Floudas D."/>
            <person name="Bentzer J."/>
            <person name="Ahren D."/>
            <person name="Johansson T."/>
            <person name="Persson P."/>
            <person name="Tunlid A."/>
        </authorList>
    </citation>
    <scope>NUCLEOTIDE SEQUENCE [LARGE SCALE GENOMIC DNA]</scope>
    <source>
        <strain evidence="2 3">CBS 406.79</strain>
    </source>
</reference>
<name>A0A8H5CYF1_9AGAR</name>
<evidence type="ECO:0000256" key="1">
    <source>
        <dbReference type="SAM" id="Phobius"/>
    </source>
</evidence>
<sequence>MFVVQCQHGVRDAGTHPQTTLFFNSESPVLNQKIYGGHYIKKADAKDARWQSWKAPYRFPFNLQSQSLSLNFERFILNYPHRQSLIMEVSNQSDLATKIVGPIVIAVTINTFFYGLCLLQYVQYFRSGTEDSLPVKLFVYWEFFLDTFQTVVSIIMLWQYGVDNLGNEAFLTSAPWTLPITGGVSAFSACPIQTYLSYRVKKLSASRIAFNVLITAIIVEGALLLVITVKGFRQTSSSLSGLMGMATLTTWWTTIEATTNVAIRNGPPHLTIGSSSYRDRISRSILLGVS</sequence>
<dbReference type="OrthoDB" id="2562493at2759"/>
<dbReference type="EMBL" id="JAACJN010000296">
    <property type="protein sequence ID" value="KAF5350301.1"/>
    <property type="molecule type" value="Genomic_DNA"/>
</dbReference>
<evidence type="ECO:0000313" key="2">
    <source>
        <dbReference type="EMBL" id="KAF5350301.1"/>
    </source>
</evidence>
<feature type="transmembrane region" description="Helical" evidence="1">
    <location>
        <begin position="208"/>
        <end position="229"/>
    </location>
</feature>
<dbReference type="AlphaFoldDB" id="A0A8H5CYF1"/>